<keyword evidence="9" id="KW-1185">Reference proteome</keyword>
<dbReference type="GO" id="GO:0032511">
    <property type="term" value="P:late endosome to vacuole transport via multivesicular body sorting pathway"/>
    <property type="evidence" value="ECO:0007669"/>
    <property type="project" value="TreeGrafter"/>
</dbReference>
<dbReference type="Proteomes" id="UP000254866">
    <property type="component" value="Unassembled WGS sequence"/>
</dbReference>
<evidence type="ECO:0000256" key="7">
    <source>
        <dbReference type="SAM" id="MobiDB-lite"/>
    </source>
</evidence>
<dbReference type="Gene3D" id="1.10.287.1060">
    <property type="entry name" value="ESAT-6-like"/>
    <property type="match status" value="1"/>
</dbReference>
<dbReference type="GeneID" id="43598379"/>
<dbReference type="OrthoDB" id="5592979at2759"/>
<feature type="coiled-coil region" evidence="6">
    <location>
        <begin position="24"/>
        <end position="97"/>
    </location>
</feature>
<sequence>MSGVWGWFGGSSTQKKKDSPKNAILQLRSQLEMLQKREKHLQNQMDEQDAIARKNVSTNKNAAKAALRRKKQHEHTLEQTSAQISTLEQQIYSIEAANINRETLLAMENAGKAMASIHGKLNIDKVDETMEKLREQHALGEEIATAITSAPIGEPIDEADLEDEMAALEQEQLDNQMLSPSVPISDEVHKLPTVANGEIKQKQPAHTVEEDEEEEFRKLQAEMAL</sequence>
<dbReference type="GO" id="GO:0006900">
    <property type="term" value="P:vesicle budding from membrane"/>
    <property type="evidence" value="ECO:0007669"/>
    <property type="project" value="TreeGrafter"/>
</dbReference>
<dbReference type="GO" id="GO:0000815">
    <property type="term" value="C:ESCRT III complex"/>
    <property type="evidence" value="ECO:0007669"/>
    <property type="project" value="TreeGrafter"/>
</dbReference>
<dbReference type="InterPro" id="IPR005024">
    <property type="entry name" value="Snf7_fam"/>
</dbReference>
<feature type="region of interest" description="Disordered" evidence="7">
    <location>
        <begin position="1"/>
        <end position="22"/>
    </location>
</feature>
<feature type="region of interest" description="Disordered" evidence="7">
    <location>
        <begin position="200"/>
        <end position="225"/>
    </location>
</feature>
<keyword evidence="6" id="KW-0175">Coiled coil</keyword>
<comment type="similarity">
    <text evidence="2">Belongs to the SNF7 family.</text>
</comment>
<dbReference type="AlphaFoldDB" id="A0A370TRD9"/>
<evidence type="ECO:0000313" key="8">
    <source>
        <dbReference type="EMBL" id="RDL38097.1"/>
    </source>
</evidence>
<dbReference type="PANTHER" id="PTHR22761:SF10">
    <property type="entry name" value="GH13992P"/>
    <property type="match status" value="1"/>
</dbReference>
<evidence type="ECO:0000256" key="4">
    <source>
        <dbReference type="ARBA" id="ARBA00040017"/>
    </source>
</evidence>
<dbReference type="PANTHER" id="PTHR22761">
    <property type="entry name" value="CHARGED MULTIVESICULAR BODY PROTEIN"/>
    <property type="match status" value="1"/>
</dbReference>
<evidence type="ECO:0000256" key="1">
    <source>
        <dbReference type="ARBA" id="ARBA00004177"/>
    </source>
</evidence>
<comment type="caution">
    <text evidence="8">The sequence shown here is derived from an EMBL/GenBank/DDBJ whole genome shotgun (WGS) entry which is preliminary data.</text>
</comment>
<dbReference type="GO" id="GO:0009898">
    <property type="term" value="C:cytoplasmic side of plasma membrane"/>
    <property type="evidence" value="ECO:0007669"/>
    <property type="project" value="TreeGrafter"/>
</dbReference>
<dbReference type="Pfam" id="PF03357">
    <property type="entry name" value="Snf7"/>
    <property type="match status" value="1"/>
</dbReference>
<gene>
    <name evidence="8" type="ORF">BP5553_05530</name>
</gene>
<evidence type="ECO:0000256" key="3">
    <source>
        <dbReference type="ARBA" id="ARBA00022753"/>
    </source>
</evidence>
<dbReference type="GO" id="GO:0005771">
    <property type="term" value="C:multivesicular body"/>
    <property type="evidence" value="ECO:0007669"/>
    <property type="project" value="TreeGrafter"/>
</dbReference>
<dbReference type="RefSeq" id="XP_031870753.1">
    <property type="nucleotide sequence ID" value="XM_032014153.1"/>
</dbReference>
<comment type="subcellular location">
    <subcellularLocation>
        <location evidence="1">Endosome</location>
    </subcellularLocation>
</comment>
<name>A0A370TRD9_9HELO</name>
<protein>
    <recommendedName>
        <fullName evidence="4">Vacuolar-sorting protein SNF7</fullName>
    </recommendedName>
    <alternativeName>
        <fullName evidence="5">Vacuolar protein-sorting-associated protein 32</fullName>
    </alternativeName>
</protein>
<dbReference type="STRING" id="2656787.A0A370TRD9"/>
<evidence type="ECO:0000256" key="5">
    <source>
        <dbReference type="ARBA" id="ARBA00042586"/>
    </source>
</evidence>
<reference evidence="8 9" key="1">
    <citation type="journal article" date="2018" name="IMA Fungus">
        <title>IMA Genome-F 9: Draft genome sequence of Annulohypoxylon stygium, Aspergillus mulundensis, Berkeleyomyces basicola (syn. Thielaviopsis basicola), Ceratocystis smalleyi, two Cercospora beticola strains, Coleophoma cylindrospora, Fusarium fracticaudum, Phialophora cf. hyalina, and Morchella septimelata.</title>
        <authorList>
            <person name="Wingfield B.D."/>
            <person name="Bills G.F."/>
            <person name="Dong Y."/>
            <person name="Huang W."/>
            <person name="Nel W.J."/>
            <person name="Swalarsk-Parry B.S."/>
            <person name="Vaghefi N."/>
            <person name="Wilken P.M."/>
            <person name="An Z."/>
            <person name="de Beer Z.W."/>
            <person name="De Vos L."/>
            <person name="Chen L."/>
            <person name="Duong T.A."/>
            <person name="Gao Y."/>
            <person name="Hammerbacher A."/>
            <person name="Kikkert J.R."/>
            <person name="Li Y."/>
            <person name="Li H."/>
            <person name="Li K."/>
            <person name="Li Q."/>
            <person name="Liu X."/>
            <person name="Ma X."/>
            <person name="Naidoo K."/>
            <person name="Pethybridge S.J."/>
            <person name="Sun J."/>
            <person name="Steenkamp E.T."/>
            <person name="van der Nest M.A."/>
            <person name="van Wyk S."/>
            <person name="Wingfield M.J."/>
            <person name="Xiong C."/>
            <person name="Yue Q."/>
            <person name="Zhang X."/>
        </authorList>
    </citation>
    <scope>NUCLEOTIDE SEQUENCE [LARGE SCALE GENOMIC DNA]</scope>
    <source>
        <strain evidence="8 9">BP 5553</strain>
    </source>
</reference>
<keyword evidence="3" id="KW-0967">Endosome</keyword>
<evidence type="ECO:0000256" key="6">
    <source>
        <dbReference type="SAM" id="Coils"/>
    </source>
</evidence>
<evidence type="ECO:0000313" key="9">
    <source>
        <dbReference type="Proteomes" id="UP000254866"/>
    </source>
</evidence>
<accession>A0A370TRD9</accession>
<organism evidence="8 9">
    <name type="scientific">Venustampulla echinocandica</name>
    <dbReference type="NCBI Taxonomy" id="2656787"/>
    <lineage>
        <taxon>Eukaryota</taxon>
        <taxon>Fungi</taxon>
        <taxon>Dikarya</taxon>
        <taxon>Ascomycota</taxon>
        <taxon>Pezizomycotina</taxon>
        <taxon>Leotiomycetes</taxon>
        <taxon>Helotiales</taxon>
        <taxon>Pleuroascaceae</taxon>
        <taxon>Venustampulla</taxon>
    </lineage>
</organism>
<evidence type="ECO:0000256" key="2">
    <source>
        <dbReference type="ARBA" id="ARBA00006190"/>
    </source>
</evidence>
<dbReference type="EMBL" id="NPIC01000003">
    <property type="protein sequence ID" value="RDL38097.1"/>
    <property type="molecule type" value="Genomic_DNA"/>
</dbReference>
<feature type="compositionally biased region" description="Basic and acidic residues" evidence="7">
    <location>
        <begin position="215"/>
        <end position="225"/>
    </location>
</feature>
<proteinExistence type="inferred from homology"/>